<dbReference type="AlphaFoldDB" id="A0ABD0Y3I3"/>
<dbReference type="InterPro" id="IPR013320">
    <property type="entry name" value="ConA-like_dom_sf"/>
</dbReference>
<dbReference type="Proteomes" id="UP001558652">
    <property type="component" value="Unassembled WGS sequence"/>
</dbReference>
<sequence>MKWRLPSVGMLFLESTVELRRNLGVILHPGENGAETLQLPECQNTENLDVLGASQTPEKNEDGVLFREDFNNLDLNKWKRTIKISGEDDEFTIYTANYENSHVHDGNLVIVPTIEEDDFVRRGSVRLTK</sequence>
<gene>
    <name evidence="1" type="ORF">AAG570_003383</name>
</gene>
<keyword evidence="2" id="KW-1185">Reference proteome</keyword>
<protein>
    <submittedName>
        <fullName evidence="1">Uncharacterized protein</fullName>
    </submittedName>
</protein>
<dbReference type="Gene3D" id="2.60.120.200">
    <property type="match status" value="1"/>
</dbReference>
<accession>A0ABD0Y3I3</accession>
<name>A0ABD0Y3I3_9HEMI</name>
<proteinExistence type="predicted"/>
<organism evidence="1 2">
    <name type="scientific">Ranatra chinensis</name>
    <dbReference type="NCBI Taxonomy" id="642074"/>
    <lineage>
        <taxon>Eukaryota</taxon>
        <taxon>Metazoa</taxon>
        <taxon>Ecdysozoa</taxon>
        <taxon>Arthropoda</taxon>
        <taxon>Hexapoda</taxon>
        <taxon>Insecta</taxon>
        <taxon>Pterygota</taxon>
        <taxon>Neoptera</taxon>
        <taxon>Paraneoptera</taxon>
        <taxon>Hemiptera</taxon>
        <taxon>Heteroptera</taxon>
        <taxon>Panheteroptera</taxon>
        <taxon>Nepomorpha</taxon>
        <taxon>Nepidae</taxon>
        <taxon>Ranatrinae</taxon>
        <taxon>Ranatra</taxon>
    </lineage>
</organism>
<dbReference type="EMBL" id="JBFDAA010000014">
    <property type="protein sequence ID" value="KAL1121975.1"/>
    <property type="molecule type" value="Genomic_DNA"/>
</dbReference>
<comment type="caution">
    <text evidence="1">The sequence shown here is derived from an EMBL/GenBank/DDBJ whole genome shotgun (WGS) entry which is preliminary data.</text>
</comment>
<dbReference type="SUPFAM" id="SSF49899">
    <property type="entry name" value="Concanavalin A-like lectins/glucanases"/>
    <property type="match status" value="1"/>
</dbReference>
<reference evidence="1 2" key="1">
    <citation type="submission" date="2024-07" db="EMBL/GenBank/DDBJ databases">
        <title>Chromosome-level genome assembly of the water stick insect Ranatra chinensis (Heteroptera: Nepidae).</title>
        <authorList>
            <person name="Liu X."/>
        </authorList>
    </citation>
    <scope>NUCLEOTIDE SEQUENCE [LARGE SCALE GENOMIC DNA]</scope>
    <source>
        <strain evidence="1">Cailab_2021Rc</strain>
        <tissue evidence="1">Muscle</tissue>
    </source>
</reference>
<evidence type="ECO:0000313" key="1">
    <source>
        <dbReference type="EMBL" id="KAL1121975.1"/>
    </source>
</evidence>
<evidence type="ECO:0000313" key="2">
    <source>
        <dbReference type="Proteomes" id="UP001558652"/>
    </source>
</evidence>